<feature type="domain" description="Acyl-CoA dehydrogenase/oxidase N-terminal" evidence="8">
    <location>
        <begin position="372"/>
        <end position="480"/>
    </location>
</feature>
<reference evidence="9 10" key="1">
    <citation type="submission" date="2024-02" db="EMBL/GenBank/DDBJ databases">
        <title>Genome sequence of Aquincola sp. MAHUQ-54.</title>
        <authorList>
            <person name="Huq M.A."/>
        </authorList>
    </citation>
    <scope>NUCLEOTIDE SEQUENCE [LARGE SCALE GENOMIC DNA]</scope>
    <source>
        <strain evidence="9 10">MAHUQ-54</strain>
    </source>
</reference>
<keyword evidence="5" id="KW-0560">Oxidoreductase</keyword>
<dbReference type="Gene3D" id="2.40.110.10">
    <property type="entry name" value="Butyryl-CoA Dehydrogenase, subunit A, domain 2"/>
    <property type="match status" value="1"/>
</dbReference>
<protein>
    <submittedName>
        <fullName evidence="9">Acyl-CoA dehydrogenase</fullName>
    </submittedName>
</protein>
<sequence>MRRTVAAESLPGNEERTMLRDSVRGYLQTHWPAAKAGGSHDAARETALWQGWSGQGLGALGADPESGGLRELCIVMEELGRAAAPVPQLGAALLNLAACATGVQGELARLLDRLHGGQARVAFSFGELDPEPLAASLSLNGDRLEGTLRFVDGAATATDLVVATPDGLVVVDVASAGVDVVPTRALGADGWCEVVLRAAEVCRVPLPEPLLQRLRTVAGLLLLARAHGAARRAFELVVDYAKERRQFGQPIGRFQAIQHKLADNLIALEGVRLTLEHAAERHDLGDPRQAYYAHAALAFGGPALRQVALQTQHAFGAIGYAEEHEAPRHFRRVHLDTTVLHGERVGLEALAAELLEGEDARLPEYDLGEAGNAFREEVRGWLATHWSGERKAAFDARPFHDREFDASFARDLGRTGWLGLSWPVVLGGQARTPMEQLAFMEVMERAEAPRIGASVQANALIMHGTPAQQARYLPEILRGEAMHGMGYSEPDSGSDLASLRTSAVRDGDQWVINGQKIWTTTWWGQYMFLAARTDPRATPQHAGISMFIVPMDTPGISVKPATTMYDGSFANIFYDDVRIPAENVVGPVNGGWKVLTDALANERGLVGGGIVLKVAHGFDLLCREIRRQPTLVQQARVRDRIGRLAAEIEVGRRLMIHCAELAESGTTPPETGAISKVFSGELMERYGEAALELLGPAAALSQHAAGAVAGGRFEQQLRHSLMWVISIGTNEIQRSLIAQRGLGLPR</sequence>
<evidence type="ECO:0000313" key="10">
    <source>
        <dbReference type="Proteomes" id="UP001336250"/>
    </source>
</evidence>
<organism evidence="9 10">
    <name type="scientific">Aquincola agrisoli</name>
    <dbReference type="NCBI Taxonomy" id="3119538"/>
    <lineage>
        <taxon>Bacteria</taxon>
        <taxon>Pseudomonadati</taxon>
        <taxon>Pseudomonadota</taxon>
        <taxon>Betaproteobacteria</taxon>
        <taxon>Burkholderiales</taxon>
        <taxon>Sphaerotilaceae</taxon>
        <taxon>Aquincola</taxon>
    </lineage>
</organism>
<dbReference type="Pfam" id="PF02770">
    <property type="entry name" value="Acyl-CoA_dh_M"/>
    <property type="match status" value="1"/>
</dbReference>
<name>A0AAW9PYZ8_9BURK</name>
<dbReference type="Proteomes" id="UP001336250">
    <property type="component" value="Unassembled WGS sequence"/>
</dbReference>
<dbReference type="InterPro" id="IPR006091">
    <property type="entry name" value="Acyl-CoA_Oxase/DH_mid-dom"/>
</dbReference>
<dbReference type="AlphaFoldDB" id="A0AAW9PYZ8"/>
<comment type="similarity">
    <text evidence="2">Belongs to the acyl-CoA dehydrogenase family.</text>
</comment>
<feature type="domain" description="Acyl-CoA dehydrogenase/oxidase C-terminal" evidence="6">
    <location>
        <begin position="221"/>
        <end position="337"/>
    </location>
</feature>
<evidence type="ECO:0000256" key="5">
    <source>
        <dbReference type="ARBA" id="ARBA00023002"/>
    </source>
</evidence>
<comment type="caution">
    <text evidence="9">The sequence shown here is derived from an EMBL/GenBank/DDBJ whole genome shotgun (WGS) entry which is preliminary data.</text>
</comment>
<dbReference type="GO" id="GO:0016627">
    <property type="term" value="F:oxidoreductase activity, acting on the CH-CH group of donors"/>
    <property type="evidence" value="ECO:0007669"/>
    <property type="project" value="InterPro"/>
</dbReference>
<feature type="domain" description="Acyl-CoA oxidase/dehydrogenase middle" evidence="7">
    <location>
        <begin position="485"/>
        <end position="564"/>
    </location>
</feature>
<dbReference type="InterPro" id="IPR009075">
    <property type="entry name" value="AcylCo_DH/oxidase_C"/>
</dbReference>
<keyword evidence="4" id="KW-0274">FAD</keyword>
<dbReference type="FunFam" id="2.40.110.10:FF:000002">
    <property type="entry name" value="Acyl-CoA dehydrogenase fadE12"/>
    <property type="match status" value="1"/>
</dbReference>
<evidence type="ECO:0000259" key="7">
    <source>
        <dbReference type="Pfam" id="PF02770"/>
    </source>
</evidence>
<dbReference type="InterPro" id="IPR036250">
    <property type="entry name" value="AcylCo_DH-like_C"/>
</dbReference>
<dbReference type="InterPro" id="IPR046373">
    <property type="entry name" value="Acyl-CoA_Oxase/DH_mid-dom_sf"/>
</dbReference>
<dbReference type="SUPFAM" id="SSF56645">
    <property type="entry name" value="Acyl-CoA dehydrogenase NM domain-like"/>
    <property type="match status" value="2"/>
</dbReference>
<feature type="domain" description="Acyl-CoA dehydrogenase/oxidase N-terminal" evidence="8">
    <location>
        <begin position="13"/>
        <end position="88"/>
    </location>
</feature>
<evidence type="ECO:0000256" key="4">
    <source>
        <dbReference type="ARBA" id="ARBA00022827"/>
    </source>
</evidence>
<dbReference type="InterPro" id="IPR013786">
    <property type="entry name" value="AcylCoA_DH/ox_N"/>
</dbReference>
<evidence type="ECO:0000313" key="9">
    <source>
        <dbReference type="EMBL" id="MEF7612354.1"/>
    </source>
</evidence>
<comment type="cofactor">
    <cofactor evidence="1">
        <name>FAD</name>
        <dbReference type="ChEBI" id="CHEBI:57692"/>
    </cofactor>
</comment>
<dbReference type="InterPro" id="IPR052161">
    <property type="entry name" value="Mycobact_Acyl-CoA_DH"/>
</dbReference>
<keyword evidence="10" id="KW-1185">Reference proteome</keyword>
<evidence type="ECO:0000259" key="6">
    <source>
        <dbReference type="Pfam" id="PF00441"/>
    </source>
</evidence>
<accession>A0AAW9PYZ8</accession>
<dbReference type="PANTHER" id="PTHR43292:SF3">
    <property type="entry name" value="ACYL-COA DEHYDROGENASE FADE29"/>
    <property type="match status" value="1"/>
</dbReference>
<evidence type="ECO:0000256" key="3">
    <source>
        <dbReference type="ARBA" id="ARBA00022630"/>
    </source>
</evidence>
<evidence type="ECO:0000256" key="1">
    <source>
        <dbReference type="ARBA" id="ARBA00001974"/>
    </source>
</evidence>
<dbReference type="Gene3D" id="1.20.140.10">
    <property type="entry name" value="Butyryl-CoA Dehydrogenase, subunit A, domain 3"/>
    <property type="match status" value="2"/>
</dbReference>
<feature type="domain" description="Acyl-CoA dehydrogenase/oxidase C-terminal" evidence="6">
    <location>
        <begin position="589"/>
        <end position="741"/>
    </location>
</feature>
<dbReference type="EMBL" id="JAZIBG010000001">
    <property type="protein sequence ID" value="MEF7612354.1"/>
    <property type="molecule type" value="Genomic_DNA"/>
</dbReference>
<dbReference type="InterPro" id="IPR009100">
    <property type="entry name" value="AcylCoA_DH/oxidase_NM_dom_sf"/>
</dbReference>
<proteinExistence type="inferred from homology"/>
<keyword evidence="3" id="KW-0285">Flavoprotein</keyword>
<evidence type="ECO:0000259" key="8">
    <source>
        <dbReference type="Pfam" id="PF02771"/>
    </source>
</evidence>
<dbReference type="Pfam" id="PF00441">
    <property type="entry name" value="Acyl-CoA_dh_1"/>
    <property type="match status" value="2"/>
</dbReference>
<dbReference type="PANTHER" id="PTHR43292">
    <property type="entry name" value="ACYL-COA DEHYDROGENASE"/>
    <property type="match status" value="1"/>
</dbReference>
<gene>
    <name evidence="9" type="ORF">V4F39_00435</name>
</gene>
<dbReference type="GO" id="GO:0050660">
    <property type="term" value="F:flavin adenine dinucleotide binding"/>
    <property type="evidence" value="ECO:0007669"/>
    <property type="project" value="InterPro"/>
</dbReference>
<dbReference type="InterPro" id="IPR037069">
    <property type="entry name" value="AcylCoA_DH/ox_N_sf"/>
</dbReference>
<evidence type="ECO:0000256" key="2">
    <source>
        <dbReference type="ARBA" id="ARBA00009347"/>
    </source>
</evidence>
<dbReference type="SUPFAM" id="SSF47203">
    <property type="entry name" value="Acyl-CoA dehydrogenase C-terminal domain-like"/>
    <property type="match status" value="2"/>
</dbReference>
<dbReference type="RefSeq" id="WP_332287248.1">
    <property type="nucleotide sequence ID" value="NZ_JAZIBG010000001.1"/>
</dbReference>
<dbReference type="GO" id="GO:0005886">
    <property type="term" value="C:plasma membrane"/>
    <property type="evidence" value="ECO:0007669"/>
    <property type="project" value="TreeGrafter"/>
</dbReference>
<dbReference type="Pfam" id="PF02771">
    <property type="entry name" value="Acyl-CoA_dh_N"/>
    <property type="match status" value="2"/>
</dbReference>
<dbReference type="Gene3D" id="1.10.540.10">
    <property type="entry name" value="Acyl-CoA dehydrogenase/oxidase, N-terminal domain"/>
    <property type="match status" value="2"/>
</dbReference>